<dbReference type="Proteomes" id="UP000799429">
    <property type="component" value="Unassembled WGS sequence"/>
</dbReference>
<keyword evidence="5" id="KW-1185">Reference proteome</keyword>
<dbReference type="GO" id="GO:0005739">
    <property type="term" value="C:mitochondrion"/>
    <property type="evidence" value="ECO:0007669"/>
    <property type="project" value="TreeGrafter"/>
</dbReference>
<dbReference type="PANTHER" id="PTHR10938">
    <property type="entry name" value="TRANSLATION INITIATION FACTOR IF-3"/>
    <property type="match status" value="1"/>
</dbReference>
<evidence type="ECO:0000256" key="3">
    <source>
        <dbReference type="ARBA" id="ARBA00022917"/>
    </source>
</evidence>
<dbReference type="GO" id="GO:0043022">
    <property type="term" value="F:ribosome binding"/>
    <property type="evidence" value="ECO:0007669"/>
    <property type="project" value="TreeGrafter"/>
</dbReference>
<gene>
    <name evidence="4" type="ORF">M501DRAFT_1001398</name>
</gene>
<organism evidence="4 5">
    <name type="scientific">Patellaria atrata CBS 101060</name>
    <dbReference type="NCBI Taxonomy" id="1346257"/>
    <lineage>
        <taxon>Eukaryota</taxon>
        <taxon>Fungi</taxon>
        <taxon>Dikarya</taxon>
        <taxon>Ascomycota</taxon>
        <taxon>Pezizomycotina</taxon>
        <taxon>Dothideomycetes</taxon>
        <taxon>Dothideomycetes incertae sedis</taxon>
        <taxon>Patellariales</taxon>
        <taxon>Patellariaceae</taxon>
        <taxon>Patellaria</taxon>
    </lineage>
</organism>
<protein>
    <recommendedName>
        <fullName evidence="6">Translation initiation factor 3 C-terminal domain-containing protein</fullName>
    </recommendedName>
</protein>
<evidence type="ECO:0000256" key="1">
    <source>
        <dbReference type="ARBA" id="ARBA00005439"/>
    </source>
</evidence>
<evidence type="ECO:0000313" key="4">
    <source>
        <dbReference type="EMBL" id="KAF2834240.1"/>
    </source>
</evidence>
<comment type="similarity">
    <text evidence="1">Belongs to the IF-3 family.</text>
</comment>
<dbReference type="InterPro" id="IPR001288">
    <property type="entry name" value="Translation_initiation_fac_3"/>
</dbReference>
<keyword evidence="2" id="KW-0396">Initiation factor</keyword>
<name>A0A9P4VLK4_9PEZI</name>
<dbReference type="GO" id="GO:0032790">
    <property type="term" value="P:ribosome disassembly"/>
    <property type="evidence" value="ECO:0007669"/>
    <property type="project" value="TreeGrafter"/>
</dbReference>
<dbReference type="EMBL" id="MU006123">
    <property type="protein sequence ID" value="KAF2834240.1"/>
    <property type="molecule type" value="Genomic_DNA"/>
</dbReference>
<evidence type="ECO:0000256" key="2">
    <source>
        <dbReference type="ARBA" id="ARBA00022540"/>
    </source>
</evidence>
<dbReference type="SUPFAM" id="SSF55200">
    <property type="entry name" value="Translation initiation factor IF3, C-terminal domain"/>
    <property type="match status" value="1"/>
</dbReference>
<sequence length="251" mass="28622">MRHSPSTCAIHEALYRVFVQPSRNPVSRLRIPPIPTRNHTSHVLIRFPRSQYRTYKGAQRFPVVTDKPYDENIPSSTVSLILDGKVQEPQRLFTLLGTLNREEEVLVQVSPPESDSVPLVRIYSRAALYTAAREKEKTDKVRRKGLATKELEMNWAIDGNDLAHRLSRLKEFLGQGRRVDVTLAPKKKGRKATLEEARELLQTLTKSAEETGAKILKQEGALERVMMLTFSKDNKTRNAVEETSEDERSSM</sequence>
<dbReference type="Gene3D" id="3.30.110.10">
    <property type="entry name" value="Translation initiation factor 3 (IF-3), C-terminal domain"/>
    <property type="match status" value="1"/>
</dbReference>
<proteinExistence type="inferred from homology"/>
<evidence type="ECO:0008006" key="6">
    <source>
        <dbReference type="Google" id="ProtNLM"/>
    </source>
</evidence>
<keyword evidence="3" id="KW-0648">Protein biosynthesis</keyword>
<evidence type="ECO:0000313" key="5">
    <source>
        <dbReference type="Proteomes" id="UP000799429"/>
    </source>
</evidence>
<dbReference type="PANTHER" id="PTHR10938:SF0">
    <property type="entry name" value="TRANSLATION INITIATION FACTOR IF-3, MITOCHONDRIAL"/>
    <property type="match status" value="1"/>
</dbReference>
<accession>A0A9P4VLK4</accession>
<dbReference type="GO" id="GO:0070124">
    <property type="term" value="P:mitochondrial translational initiation"/>
    <property type="evidence" value="ECO:0007669"/>
    <property type="project" value="TreeGrafter"/>
</dbReference>
<dbReference type="GO" id="GO:0003743">
    <property type="term" value="F:translation initiation factor activity"/>
    <property type="evidence" value="ECO:0007669"/>
    <property type="project" value="UniProtKB-KW"/>
</dbReference>
<dbReference type="OrthoDB" id="21573at2759"/>
<reference evidence="4" key="1">
    <citation type="journal article" date="2020" name="Stud. Mycol.">
        <title>101 Dothideomycetes genomes: a test case for predicting lifestyles and emergence of pathogens.</title>
        <authorList>
            <person name="Haridas S."/>
            <person name="Albert R."/>
            <person name="Binder M."/>
            <person name="Bloem J."/>
            <person name="Labutti K."/>
            <person name="Salamov A."/>
            <person name="Andreopoulos B."/>
            <person name="Baker S."/>
            <person name="Barry K."/>
            <person name="Bills G."/>
            <person name="Bluhm B."/>
            <person name="Cannon C."/>
            <person name="Castanera R."/>
            <person name="Culley D."/>
            <person name="Daum C."/>
            <person name="Ezra D."/>
            <person name="Gonzalez J."/>
            <person name="Henrissat B."/>
            <person name="Kuo A."/>
            <person name="Liang C."/>
            <person name="Lipzen A."/>
            <person name="Lutzoni F."/>
            <person name="Magnuson J."/>
            <person name="Mondo S."/>
            <person name="Nolan M."/>
            <person name="Ohm R."/>
            <person name="Pangilinan J."/>
            <person name="Park H.-J."/>
            <person name="Ramirez L."/>
            <person name="Alfaro M."/>
            <person name="Sun H."/>
            <person name="Tritt A."/>
            <person name="Yoshinaga Y."/>
            <person name="Zwiers L.-H."/>
            <person name="Turgeon B."/>
            <person name="Goodwin S."/>
            <person name="Spatafora J."/>
            <person name="Crous P."/>
            <person name="Grigoriev I."/>
        </authorList>
    </citation>
    <scope>NUCLEOTIDE SEQUENCE</scope>
    <source>
        <strain evidence="4">CBS 101060</strain>
    </source>
</reference>
<dbReference type="AlphaFoldDB" id="A0A9P4VLK4"/>
<dbReference type="InterPro" id="IPR036788">
    <property type="entry name" value="T_IF-3_C_sf"/>
</dbReference>
<comment type="caution">
    <text evidence="4">The sequence shown here is derived from an EMBL/GenBank/DDBJ whole genome shotgun (WGS) entry which is preliminary data.</text>
</comment>